<dbReference type="Gene3D" id="3.40.50.300">
    <property type="entry name" value="P-loop containing nucleotide triphosphate hydrolases"/>
    <property type="match status" value="2"/>
</dbReference>
<sequence>MDDDFDSGDDLFDNVNADELVTQNKRPASQGLTAKGNDDSHGNSKRQRLDLVGVGQKLLREKFGYDKFRHEQEGAIGSVLNGENTLVIFPTGAGKSLCYQIPAIAFEEVDKLNGEDRDFSGITIVVSPLIALMKDQTDALKRKGITAECNDSTKTFEQLQQISSDIRSGKLRMLYCSPEKLNNEGFVESLKYVPGGIRLLAVDEAHCISEWGHSFRPDYLKVARFVDEIKAERVVCLTATATPKVADDICKQFKIDHSNVFRTSPYRPNLNLQAKSTPNEKAKIAELLAYLDKHVGSTLVYVTVQRQAEELATTLRGKGHNAEAFHAGMKVEQKTSIQDRFMASKVRIVVATIAFGMGIDKADIRNIIHFNTSGTVEEYSQQVGRAGRDGLPSYCMMYISHEDWYIKENFARGDLPCKSSLDGLLHDVFTREMIKGRDGEDVIKLNHNELSQAWDIRASPLSILFATLELRYGLLRAITPEYSSYQFEDRGFYNKMAASDGSPEAKAIYKHAKRARKWYTFDIKAAMAGGLSRADLVRKLNHWNDTGAIMLKTGGVEHRYRVLKTLPRTNAEYSKLVKELYADMESRELDALQRAQDVVDLITGERCFAAALAEHFGMSLPDGKTSCGHCTFCTTKKAIELPPKPPVKVDIAGIQAVLKACDVRDDPRFLARVAFGIKSPRVMKLKLQNNSVFGSLEDHDFTVCINLVTSKFPVLMPCSL</sequence>
<reference evidence="11 12" key="1">
    <citation type="submission" date="2023-01" db="EMBL/GenBank/DDBJ databases">
        <title>Analysis of 21 Apiospora genomes using comparative genomics revels a genus with tremendous synthesis potential of carbohydrate active enzymes and secondary metabolites.</title>
        <authorList>
            <person name="Sorensen T."/>
        </authorList>
    </citation>
    <scope>NUCLEOTIDE SEQUENCE [LARGE SCALE GENOMIC DNA]</scope>
    <source>
        <strain evidence="11 12">CBS 114990</strain>
    </source>
</reference>
<gene>
    <name evidence="11" type="ORF">PG997_006695</name>
</gene>
<evidence type="ECO:0000256" key="4">
    <source>
        <dbReference type="ARBA" id="ARBA00022806"/>
    </source>
</evidence>
<evidence type="ECO:0000256" key="7">
    <source>
        <dbReference type="ARBA" id="ARBA00034808"/>
    </source>
</evidence>
<evidence type="ECO:0000256" key="3">
    <source>
        <dbReference type="ARBA" id="ARBA00022801"/>
    </source>
</evidence>
<keyword evidence="4 11" id="KW-0347">Helicase</keyword>
<dbReference type="GO" id="GO:0004386">
    <property type="term" value="F:helicase activity"/>
    <property type="evidence" value="ECO:0007669"/>
    <property type="project" value="UniProtKB-KW"/>
</dbReference>
<keyword evidence="2" id="KW-0547">Nucleotide-binding</keyword>
<dbReference type="NCBIfam" id="TIGR00614">
    <property type="entry name" value="recQ_fam"/>
    <property type="match status" value="1"/>
</dbReference>
<evidence type="ECO:0000256" key="5">
    <source>
        <dbReference type="ARBA" id="ARBA00022840"/>
    </source>
</evidence>
<proteinExistence type="inferred from homology"/>
<comment type="caution">
    <text evidence="11">The sequence shown here is derived from an EMBL/GenBank/DDBJ whole genome shotgun (WGS) entry which is preliminary data.</text>
</comment>
<evidence type="ECO:0000256" key="6">
    <source>
        <dbReference type="ARBA" id="ARBA00034617"/>
    </source>
</evidence>
<dbReference type="SUPFAM" id="SSF52540">
    <property type="entry name" value="P-loop containing nucleoside triphosphate hydrolases"/>
    <property type="match status" value="1"/>
</dbReference>
<dbReference type="Pfam" id="PF00270">
    <property type="entry name" value="DEAD"/>
    <property type="match status" value="1"/>
</dbReference>
<organism evidence="11 12">
    <name type="scientific">Apiospora hydei</name>
    <dbReference type="NCBI Taxonomy" id="1337664"/>
    <lineage>
        <taxon>Eukaryota</taxon>
        <taxon>Fungi</taxon>
        <taxon>Dikarya</taxon>
        <taxon>Ascomycota</taxon>
        <taxon>Pezizomycotina</taxon>
        <taxon>Sordariomycetes</taxon>
        <taxon>Xylariomycetidae</taxon>
        <taxon>Amphisphaeriales</taxon>
        <taxon>Apiosporaceae</taxon>
        <taxon>Apiospora</taxon>
    </lineage>
</organism>
<dbReference type="Proteomes" id="UP001433268">
    <property type="component" value="Unassembled WGS sequence"/>
</dbReference>
<comment type="catalytic activity">
    <reaction evidence="6">
        <text>Couples ATP hydrolysis with the unwinding of duplex DNA by translocating in the 3'-5' direction.</text>
        <dbReference type="EC" id="5.6.2.4"/>
    </reaction>
</comment>
<dbReference type="EC" id="5.6.2.4" evidence="7"/>
<dbReference type="InterPro" id="IPR036388">
    <property type="entry name" value="WH-like_DNA-bd_sf"/>
</dbReference>
<dbReference type="InterPro" id="IPR014001">
    <property type="entry name" value="Helicase_ATP-bd"/>
</dbReference>
<dbReference type="GeneID" id="92044070"/>
<feature type="region of interest" description="Disordered" evidence="8">
    <location>
        <begin position="16"/>
        <end position="47"/>
    </location>
</feature>
<evidence type="ECO:0000256" key="2">
    <source>
        <dbReference type="ARBA" id="ARBA00022741"/>
    </source>
</evidence>
<dbReference type="Pfam" id="PF00271">
    <property type="entry name" value="Helicase_C"/>
    <property type="match status" value="1"/>
</dbReference>
<dbReference type="CDD" id="cd18018">
    <property type="entry name" value="DEXHc_RecQ4-like"/>
    <property type="match status" value="1"/>
</dbReference>
<accession>A0ABR1WPG6</accession>
<comment type="similarity">
    <text evidence="1">Belongs to the helicase family. RecQ subfamily.</text>
</comment>
<dbReference type="InterPro" id="IPR001650">
    <property type="entry name" value="Helicase_C-like"/>
</dbReference>
<evidence type="ECO:0000256" key="8">
    <source>
        <dbReference type="SAM" id="MobiDB-lite"/>
    </source>
</evidence>
<protein>
    <recommendedName>
        <fullName evidence="7">DNA 3'-5' helicase</fullName>
        <ecNumber evidence="7">5.6.2.4</ecNumber>
    </recommendedName>
</protein>
<keyword evidence="5" id="KW-0067">ATP-binding</keyword>
<feature type="compositionally biased region" description="Polar residues" evidence="8">
    <location>
        <begin position="21"/>
        <end position="32"/>
    </location>
</feature>
<dbReference type="PROSITE" id="PS51192">
    <property type="entry name" value="HELICASE_ATP_BIND_1"/>
    <property type="match status" value="1"/>
</dbReference>
<dbReference type="PANTHER" id="PTHR13710:SF120">
    <property type="entry name" value="BIFUNCTIONAL 3'-5' EXONUCLEASE_ATP-DEPENDENT HELICASE WRN"/>
    <property type="match status" value="1"/>
</dbReference>
<dbReference type="RefSeq" id="XP_066669933.1">
    <property type="nucleotide sequence ID" value="XM_066811010.1"/>
</dbReference>
<dbReference type="SMART" id="SM00487">
    <property type="entry name" value="DEXDc"/>
    <property type="match status" value="1"/>
</dbReference>
<evidence type="ECO:0000256" key="1">
    <source>
        <dbReference type="ARBA" id="ARBA00005446"/>
    </source>
</evidence>
<name>A0ABR1WPG6_9PEZI</name>
<dbReference type="PANTHER" id="PTHR13710">
    <property type="entry name" value="DNA HELICASE RECQ FAMILY MEMBER"/>
    <property type="match status" value="1"/>
</dbReference>
<keyword evidence="12" id="KW-1185">Reference proteome</keyword>
<dbReference type="InterPro" id="IPR011545">
    <property type="entry name" value="DEAD/DEAH_box_helicase_dom"/>
</dbReference>
<dbReference type="PROSITE" id="PS51194">
    <property type="entry name" value="HELICASE_CTER"/>
    <property type="match status" value="1"/>
</dbReference>
<keyword evidence="3" id="KW-0378">Hydrolase</keyword>
<evidence type="ECO:0000259" key="9">
    <source>
        <dbReference type="PROSITE" id="PS51192"/>
    </source>
</evidence>
<feature type="domain" description="Helicase C-terminal" evidence="10">
    <location>
        <begin position="283"/>
        <end position="451"/>
    </location>
</feature>
<dbReference type="InterPro" id="IPR027417">
    <property type="entry name" value="P-loop_NTPase"/>
</dbReference>
<evidence type="ECO:0000259" key="10">
    <source>
        <dbReference type="PROSITE" id="PS51194"/>
    </source>
</evidence>
<dbReference type="Gene3D" id="1.10.10.10">
    <property type="entry name" value="Winged helix-like DNA-binding domain superfamily/Winged helix DNA-binding domain"/>
    <property type="match status" value="1"/>
</dbReference>
<feature type="domain" description="Helicase ATP-binding" evidence="9">
    <location>
        <begin position="76"/>
        <end position="259"/>
    </location>
</feature>
<dbReference type="InterPro" id="IPR004589">
    <property type="entry name" value="DNA_helicase_ATP-dep_RecQ"/>
</dbReference>
<dbReference type="SMART" id="SM00490">
    <property type="entry name" value="HELICc"/>
    <property type="match status" value="1"/>
</dbReference>
<evidence type="ECO:0000313" key="11">
    <source>
        <dbReference type="EMBL" id="KAK8085424.1"/>
    </source>
</evidence>
<evidence type="ECO:0000313" key="12">
    <source>
        <dbReference type="Proteomes" id="UP001433268"/>
    </source>
</evidence>
<dbReference type="EMBL" id="JAQQWN010000005">
    <property type="protein sequence ID" value="KAK8085424.1"/>
    <property type="molecule type" value="Genomic_DNA"/>
</dbReference>